<dbReference type="Proteomes" id="UP000257712">
    <property type="component" value="Unassembled WGS sequence"/>
</dbReference>
<gene>
    <name evidence="3" type="ORF">SAMEA3538468_00062</name>
    <name evidence="2" type="ORF">SAMEA3538780_00161</name>
</gene>
<name>A0A223UJ79_9ENTR</name>
<evidence type="ECO:0000313" key="2">
    <source>
        <dbReference type="EMBL" id="SXD86276.1"/>
    </source>
</evidence>
<keyword evidence="1" id="KW-1133">Transmembrane helix</keyword>
<accession>A0A6C2VBV6</accession>
<reference evidence="2 4" key="1">
    <citation type="submission" date="2018-08" db="EMBL/GenBank/DDBJ databases">
        <authorList>
            <consortium name="Pathogen Informatics"/>
        </authorList>
    </citation>
    <scope>NUCLEOTIDE SEQUENCE [LARGE SCALE GENOMIC DNA]</scope>
    <source>
        <strain evidence="3 5">EuSCAPE_IL010</strain>
        <strain evidence="2 4">EuSCAPE_IT371</strain>
    </source>
</reference>
<dbReference type="EMBL" id="UJZG01000001">
    <property type="protein sequence ID" value="SXD86276.1"/>
    <property type="molecule type" value="Genomic_DNA"/>
</dbReference>
<feature type="transmembrane region" description="Helical" evidence="1">
    <location>
        <begin position="27"/>
        <end position="49"/>
    </location>
</feature>
<evidence type="ECO:0000256" key="1">
    <source>
        <dbReference type="SAM" id="Phobius"/>
    </source>
</evidence>
<keyword evidence="1" id="KW-0472">Membrane</keyword>
<dbReference type="GeneID" id="69755601"/>
<dbReference type="EMBL" id="UJYZ02000001">
    <property type="protein sequence ID" value="VVJ31368.1"/>
    <property type="molecule type" value="Genomic_DNA"/>
</dbReference>
<proteinExistence type="predicted"/>
<comment type="caution">
    <text evidence="2">The sequence shown here is derived from an EMBL/GenBank/DDBJ whole genome shotgun (WGS) entry which is preliminary data.</text>
</comment>
<protein>
    <submittedName>
        <fullName evidence="2">Uncharacterized protein</fullName>
    </submittedName>
</protein>
<organism evidence="2 4">
    <name type="scientific">Klebsiella quasivariicola</name>
    <dbReference type="NCBI Taxonomy" id="2026240"/>
    <lineage>
        <taxon>Bacteria</taxon>
        <taxon>Pseudomonadati</taxon>
        <taxon>Pseudomonadota</taxon>
        <taxon>Gammaproteobacteria</taxon>
        <taxon>Enterobacterales</taxon>
        <taxon>Enterobacteriaceae</taxon>
        <taxon>Klebsiella/Raoultella group</taxon>
        <taxon>Klebsiella</taxon>
        <taxon>Klebsiella pneumoniae complex</taxon>
    </lineage>
</organism>
<evidence type="ECO:0000313" key="4">
    <source>
        <dbReference type="Proteomes" id="UP000257712"/>
    </source>
</evidence>
<dbReference type="Proteomes" id="UP000259400">
    <property type="component" value="Unassembled WGS sequence"/>
</dbReference>
<keyword evidence="1" id="KW-0812">Transmembrane</keyword>
<accession>A0A223UJ79</accession>
<sequence>MIKNQQHCPGIDENERALRFEYRFRRYGIIILSLIILTALSGLWSSGYFSEAHRDSATGELSVDYQRYARLMSETELNILIHPDQKNETTISFASTLLSRYQIGDIRPQPDKMYSSGGKLYLVYQQTPHRLPMSVWLSITPKTAGNITLKAAVNDRPAVTWTQFIYP</sequence>
<evidence type="ECO:0000313" key="3">
    <source>
        <dbReference type="EMBL" id="VVJ31368.1"/>
    </source>
</evidence>
<keyword evidence="5" id="KW-1185">Reference proteome</keyword>
<dbReference type="AlphaFoldDB" id="A0A223UJ79"/>
<dbReference type="RefSeq" id="WP_080897821.1">
    <property type="nucleotide sequence ID" value="NZ_CAAHGB010000003.1"/>
</dbReference>
<evidence type="ECO:0000313" key="5">
    <source>
        <dbReference type="Proteomes" id="UP000259400"/>
    </source>
</evidence>
<dbReference type="KEGG" id="kqv:B8P98_13345"/>